<keyword evidence="9" id="KW-0326">Glycosidase</keyword>
<dbReference type="InterPro" id="IPR001764">
    <property type="entry name" value="Glyco_hydro_3_N"/>
</dbReference>
<dbReference type="Pfam" id="PF00933">
    <property type="entry name" value="Glyco_hydro_3"/>
    <property type="match status" value="1"/>
</dbReference>
<comment type="pathway">
    <text evidence="2">Glycan metabolism; cellulose degradation.</text>
</comment>
<dbReference type="PRINTS" id="PR00133">
    <property type="entry name" value="GLHYDRLASE3"/>
</dbReference>
<evidence type="ECO:0000256" key="6">
    <source>
        <dbReference type="ARBA" id="ARBA00023001"/>
    </source>
</evidence>
<accession>A0A0A2J1X1</accession>
<evidence type="ECO:0000313" key="13">
    <source>
        <dbReference type="Proteomes" id="UP000030143"/>
    </source>
</evidence>
<dbReference type="VEuPathDB" id="FungiDB:PEXP_042180"/>
<dbReference type="HOGENOM" id="CLU_004542_6_1_1"/>
<dbReference type="STRING" id="27334.A0A0A2J1X1"/>
<evidence type="ECO:0000256" key="1">
    <source>
        <dbReference type="ARBA" id="ARBA00000448"/>
    </source>
</evidence>
<keyword evidence="5 12" id="KW-0378">Hydrolase</keyword>
<comment type="caution">
    <text evidence="12">The sequence shown here is derived from an EMBL/GenBank/DDBJ whole genome shotgun (WGS) entry which is preliminary data.</text>
</comment>
<evidence type="ECO:0000256" key="3">
    <source>
        <dbReference type="ARBA" id="ARBA00005336"/>
    </source>
</evidence>
<keyword evidence="6" id="KW-0136">Cellulose degradation</keyword>
<evidence type="ECO:0000256" key="8">
    <source>
        <dbReference type="ARBA" id="ARBA00023277"/>
    </source>
</evidence>
<dbReference type="PANTHER" id="PTHR42715:SF14">
    <property type="entry name" value="BETA-GLUCOSIDASE D-RELATED"/>
    <property type="match status" value="1"/>
</dbReference>
<dbReference type="AlphaFoldDB" id="A0A0A2J1X1"/>
<evidence type="ECO:0000259" key="11">
    <source>
        <dbReference type="Pfam" id="PF00933"/>
    </source>
</evidence>
<dbReference type="InterPro" id="IPR050288">
    <property type="entry name" value="Cellulose_deg_GH3"/>
</dbReference>
<dbReference type="Gene3D" id="3.20.20.300">
    <property type="entry name" value="Glycoside hydrolase, family 3, N-terminal domain"/>
    <property type="match status" value="1"/>
</dbReference>
<dbReference type="InterPro" id="IPR036962">
    <property type="entry name" value="Glyco_hydro_3_N_sf"/>
</dbReference>
<keyword evidence="10" id="KW-0624">Polysaccharide degradation</keyword>
<organism evidence="12 13">
    <name type="scientific">Penicillium expansum</name>
    <name type="common">Blue mold rot fungus</name>
    <dbReference type="NCBI Taxonomy" id="27334"/>
    <lineage>
        <taxon>Eukaryota</taxon>
        <taxon>Fungi</taxon>
        <taxon>Dikarya</taxon>
        <taxon>Ascomycota</taxon>
        <taxon>Pezizomycotina</taxon>
        <taxon>Eurotiomycetes</taxon>
        <taxon>Eurotiomycetidae</taxon>
        <taxon>Eurotiales</taxon>
        <taxon>Aspergillaceae</taxon>
        <taxon>Penicillium</taxon>
    </lineage>
</organism>
<evidence type="ECO:0000256" key="4">
    <source>
        <dbReference type="ARBA" id="ARBA00012744"/>
    </source>
</evidence>
<comment type="catalytic activity">
    <reaction evidence="1">
        <text>Hydrolysis of terminal, non-reducing beta-D-glucosyl residues with release of beta-D-glucose.</text>
        <dbReference type="EC" id="3.2.1.21"/>
    </reaction>
</comment>
<proteinExistence type="inferred from homology"/>
<dbReference type="InterPro" id="IPR017853">
    <property type="entry name" value="GH"/>
</dbReference>
<protein>
    <recommendedName>
        <fullName evidence="4">beta-glucosidase</fullName>
        <ecNumber evidence="4">3.2.1.21</ecNumber>
    </recommendedName>
</protein>
<dbReference type="EMBL" id="JQFZ01000381">
    <property type="protein sequence ID" value="KGO49362.1"/>
    <property type="molecule type" value="Genomic_DNA"/>
</dbReference>
<sequence>MPNANIMALALVDLKDWTTAYDKSIALVAAMSNSDKVLLVTGQDVPSINFTALRMNDGFQGIENYFYVSAFLESSAIAQTWNKDLVKSQFHAVGQEFRGKGYNLINGPTTNPQGRTPWSGRLVETLGQDSYLACINFGLAVEGLRAAGIIPCGKHFLLNEQETNRSEAYWGNNAVTYPRNNTAYSSNADGKTIHKTYLWPFYDGVKSGLGAIMCAMKRVNGS</sequence>
<evidence type="ECO:0000256" key="2">
    <source>
        <dbReference type="ARBA" id="ARBA00004987"/>
    </source>
</evidence>
<keyword evidence="7" id="KW-0325">Glycoprotein</keyword>
<dbReference type="GeneID" id="27675827"/>
<dbReference type="PhylomeDB" id="A0A0A2J1X1"/>
<dbReference type="GO" id="GO:0008422">
    <property type="term" value="F:beta-glucosidase activity"/>
    <property type="evidence" value="ECO:0007669"/>
    <property type="project" value="UniProtKB-EC"/>
</dbReference>
<dbReference type="OrthoDB" id="416222at2759"/>
<keyword evidence="8" id="KW-0119">Carbohydrate metabolism</keyword>
<keyword evidence="13" id="KW-1185">Reference proteome</keyword>
<dbReference type="GO" id="GO:0030245">
    <property type="term" value="P:cellulose catabolic process"/>
    <property type="evidence" value="ECO:0007669"/>
    <property type="project" value="UniProtKB-KW"/>
</dbReference>
<evidence type="ECO:0000256" key="10">
    <source>
        <dbReference type="ARBA" id="ARBA00023326"/>
    </source>
</evidence>
<gene>
    <name evidence="12" type="ORF">PEX2_031330</name>
</gene>
<evidence type="ECO:0000256" key="7">
    <source>
        <dbReference type="ARBA" id="ARBA00023180"/>
    </source>
</evidence>
<evidence type="ECO:0000256" key="5">
    <source>
        <dbReference type="ARBA" id="ARBA00022801"/>
    </source>
</evidence>
<comment type="similarity">
    <text evidence="3">Belongs to the glycosyl hydrolase 3 family.</text>
</comment>
<name>A0A0A2J1X1_PENEN</name>
<evidence type="ECO:0000313" key="12">
    <source>
        <dbReference type="EMBL" id="KGO49362.1"/>
    </source>
</evidence>
<dbReference type="Proteomes" id="UP000030143">
    <property type="component" value="Unassembled WGS sequence"/>
</dbReference>
<dbReference type="PANTHER" id="PTHR42715">
    <property type="entry name" value="BETA-GLUCOSIDASE"/>
    <property type="match status" value="1"/>
</dbReference>
<dbReference type="RefSeq" id="XP_016592789.1">
    <property type="nucleotide sequence ID" value="XM_016740408.1"/>
</dbReference>
<reference evidence="12 13" key="1">
    <citation type="journal article" date="2015" name="Mol. Plant Microbe Interact.">
        <title>Genome, transcriptome, and functional analyses of Penicillium expansum provide new insights into secondary metabolism and pathogenicity.</title>
        <authorList>
            <person name="Ballester A.R."/>
            <person name="Marcet-Houben M."/>
            <person name="Levin E."/>
            <person name="Sela N."/>
            <person name="Selma-Lazaro C."/>
            <person name="Carmona L."/>
            <person name="Wisniewski M."/>
            <person name="Droby S."/>
            <person name="Gonzalez-Candelas L."/>
            <person name="Gabaldon T."/>
        </authorList>
    </citation>
    <scope>NUCLEOTIDE SEQUENCE [LARGE SCALE GENOMIC DNA]</scope>
    <source>
        <strain evidence="12 13">MD-8</strain>
    </source>
</reference>
<evidence type="ECO:0000256" key="9">
    <source>
        <dbReference type="ARBA" id="ARBA00023295"/>
    </source>
</evidence>
<dbReference type="SUPFAM" id="SSF51445">
    <property type="entry name" value="(Trans)glycosidases"/>
    <property type="match status" value="1"/>
</dbReference>
<dbReference type="EC" id="3.2.1.21" evidence="4"/>
<feature type="domain" description="Glycoside hydrolase family 3 N-terminal" evidence="11">
    <location>
        <begin position="60"/>
        <end position="218"/>
    </location>
</feature>